<evidence type="ECO:0000256" key="2">
    <source>
        <dbReference type="ARBA" id="ARBA00022448"/>
    </source>
</evidence>
<gene>
    <name evidence="15" type="primary">LOC106051815</name>
</gene>
<dbReference type="OrthoDB" id="6021021at2759"/>
<evidence type="ECO:0000256" key="13">
    <source>
        <dbReference type="SAM" id="Phobius"/>
    </source>
</evidence>
<name>A0A9W3AJ88_BIOGL</name>
<evidence type="ECO:0000256" key="1">
    <source>
        <dbReference type="ARBA" id="ARBA00004141"/>
    </source>
</evidence>
<keyword evidence="3 12" id="KW-0894">Sodium channel</keyword>
<comment type="subcellular location">
    <subcellularLocation>
        <location evidence="1">Membrane</location>
        <topology evidence="1">Multi-pass membrane protein</topology>
    </subcellularLocation>
</comment>
<feature type="transmembrane region" description="Helical" evidence="13">
    <location>
        <begin position="496"/>
        <end position="522"/>
    </location>
</feature>
<sequence length="527" mass="59658">MKVTPVEEFTKPPKEEMTKVKKPKFRKIFSRYADIASLNGVAIIKDSKSPIVKAIWAFLLLAAIGAMIYHLYSLFTKFFQYEKHAEIDMSFSNLPFPAVTICNANIMRFSKQDLASAEIQDLVEKVSTSYKQIVDANDYNSISDFDSALDFLDNSSQYEDQEYFYDDYPTVDDSVTQSEDDEVDASIFSKAESQFQELFSQMDVETQRKVGHTLEDLIVQCTIGRKPCRNFKNFTVTTTSSFGNCYTIEYKNYTASKNGPDGGLELVLFLELDEYLPGITGGKGAQIVIHPQGSYPFVEEEGIPIAAGSQTIISLKQIQIERLGDPYNKCTNNGDQDFGTYSYTRSLCQKKCALSIIIQNCSCYDKDFKGLNSLLNVSSTLKACSGSEQTKCRLNVTKNYKDEDSTCNCNNPCSESIYDKSISTKQWPSKAMARSLIKEVCNKSDRCDELWGLNSEDLQENFVKLNIYFQDLNFEKRAEQPNYELFQLLSDFGGTIGLWIGLSILAIFELFDVLFQLVHCVICGRRK</sequence>
<dbReference type="PANTHER" id="PTHR11690">
    <property type="entry name" value="AMILORIDE-SENSITIVE SODIUM CHANNEL-RELATED"/>
    <property type="match status" value="1"/>
</dbReference>
<dbReference type="GO" id="GO:0005886">
    <property type="term" value="C:plasma membrane"/>
    <property type="evidence" value="ECO:0007669"/>
    <property type="project" value="TreeGrafter"/>
</dbReference>
<accession>A0A9W3AJ88</accession>
<dbReference type="FunFam" id="1.10.287.770:FF:000001">
    <property type="entry name" value="Acid-sensing ion channel subunit 1"/>
    <property type="match status" value="1"/>
</dbReference>
<dbReference type="Gene3D" id="2.60.470.10">
    <property type="entry name" value="Acid-sensing ion channels like domains"/>
    <property type="match status" value="1"/>
</dbReference>
<dbReference type="InterPro" id="IPR001873">
    <property type="entry name" value="ENaC"/>
</dbReference>
<evidence type="ECO:0000256" key="4">
    <source>
        <dbReference type="ARBA" id="ARBA00022692"/>
    </source>
</evidence>
<dbReference type="OMA" id="GMPPDYR"/>
<keyword evidence="5 13" id="KW-1133">Transmembrane helix</keyword>
<evidence type="ECO:0000256" key="3">
    <source>
        <dbReference type="ARBA" id="ARBA00022461"/>
    </source>
</evidence>
<reference evidence="15" key="1">
    <citation type="submission" date="2025-08" db="UniProtKB">
        <authorList>
            <consortium name="RefSeq"/>
        </authorList>
    </citation>
    <scope>IDENTIFICATION</scope>
</reference>
<evidence type="ECO:0000256" key="9">
    <source>
        <dbReference type="ARBA" id="ARBA00023180"/>
    </source>
</evidence>
<dbReference type="AlphaFoldDB" id="A0A9W3AJ88"/>
<dbReference type="PANTHER" id="PTHR11690:SF248">
    <property type="entry name" value="PICKPOCKET 17, ISOFORM A"/>
    <property type="match status" value="1"/>
</dbReference>
<keyword evidence="9" id="KW-0325">Glycoprotein</keyword>
<evidence type="ECO:0000313" key="15">
    <source>
        <dbReference type="RefSeq" id="XP_055887188.1"/>
    </source>
</evidence>
<evidence type="ECO:0000256" key="10">
    <source>
        <dbReference type="ARBA" id="ARBA00023201"/>
    </source>
</evidence>
<evidence type="ECO:0000256" key="5">
    <source>
        <dbReference type="ARBA" id="ARBA00022989"/>
    </source>
</evidence>
<keyword evidence="14" id="KW-1185">Reference proteome</keyword>
<protein>
    <submittedName>
        <fullName evidence="15">Acid-sensing ion channel 2-like isoform X1</fullName>
    </submittedName>
</protein>
<dbReference type="Gene3D" id="1.10.287.770">
    <property type="entry name" value="YojJ-like"/>
    <property type="match status" value="1"/>
</dbReference>
<dbReference type="Proteomes" id="UP001165740">
    <property type="component" value="Chromosome 5"/>
</dbReference>
<feature type="transmembrane region" description="Helical" evidence="13">
    <location>
        <begin position="54"/>
        <end position="72"/>
    </location>
</feature>
<evidence type="ECO:0000256" key="11">
    <source>
        <dbReference type="ARBA" id="ARBA00023303"/>
    </source>
</evidence>
<dbReference type="GO" id="GO:0015280">
    <property type="term" value="F:ligand-gated sodium channel activity"/>
    <property type="evidence" value="ECO:0007669"/>
    <property type="project" value="TreeGrafter"/>
</dbReference>
<keyword evidence="8 13" id="KW-0472">Membrane</keyword>
<comment type="similarity">
    <text evidence="12">Belongs to the amiloride-sensitive sodium channel (TC 1.A.6) family.</text>
</comment>
<evidence type="ECO:0000256" key="6">
    <source>
        <dbReference type="ARBA" id="ARBA00023053"/>
    </source>
</evidence>
<organism evidence="14 15">
    <name type="scientific">Biomphalaria glabrata</name>
    <name type="common">Bloodfluke planorb</name>
    <name type="synonym">Freshwater snail</name>
    <dbReference type="NCBI Taxonomy" id="6526"/>
    <lineage>
        <taxon>Eukaryota</taxon>
        <taxon>Metazoa</taxon>
        <taxon>Spiralia</taxon>
        <taxon>Lophotrochozoa</taxon>
        <taxon>Mollusca</taxon>
        <taxon>Gastropoda</taxon>
        <taxon>Heterobranchia</taxon>
        <taxon>Euthyneura</taxon>
        <taxon>Panpulmonata</taxon>
        <taxon>Hygrophila</taxon>
        <taxon>Lymnaeoidea</taxon>
        <taxon>Planorbidae</taxon>
        <taxon>Biomphalaria</taxon>
    </lineage>
</organism>
<keyword evidence="6" id="KW-0915">Sodium</keyword>
<keyword evidence="11 12" id="KW-0407">Ion channel</keyword>
<dbReference type="RefSeq" id="XP_055887188.1">
    <property type="nucleotide sequence ID" value="XM_056031213.1"/>
</dbReference>
<proteinExistence type="inferred from homology"/>
<keyword evidence="2 12" id="KW-0813">Transport</keyword>
<keyword evidence="7 12" id="KW-0406">Ion transport</keyword>
<dbReference type="PRINTS" id="PR01078">
    <property type="entry name" value="AMINACHANNEL"/>
</dbReference>
<evidence type="ECO:0000313" key="14">
    <source>
        <dbReference type="Proteomes" id="UP001165740"/>
    </source>
</evidence>
<evidence type="ECO:0000256" key="12">
    <source>
        <dbReference type="RuleBase" id="RU000679"/>
    </source>
</evidence>
<dbReference type="GeneID" id="106051815"/>
<evidence type="ECO:0000256" key="8">
    <source>
        <dbReference type="ARBA" id="ARBA00023136"/>
    </source>
</evidence>
<dbReference type="Pfam" id="PF00858">
    <property type="entry name" value="ASC"/>
    <property type="match status" value="1"/>
</dbReference>
<evidence type="ECO:0000256" key="7">
    <source>
        <dbReference type="ARBA" id="ARBA00023065"/>
    </source>
</evidence>
<keyword evidence="10 12" id="KW-0739">Sodium transport</keyword>
<keyword evidence="4 12" id="KW-0812">Transmembrane</keyword>